<evidence type="ECO:0000259" key="1">
    <source>
        <dbReference type="Pfam" id="PF10816"/>
    </source>
</evidence>
<comment type="caution">
    <text evidence="2">The sequence shown here is derived from an EMBL/GenBank/DDBJ whole genome shotgun (WGS) entry which is preliminary data.</text>
</comment>
<dbReference type="InterPro" id="IPR021212">
    <property type="entry name" value="DUF2760"/>
</dbReference>
<keyword evidence="3" id="KW-1185">Reference proteome</keyword>
<gene>
    <name evidence="2" type="ORF">SAMN06295970_102185</name>
</gene>
<dbReference type="EMBL" id="FXUL01000002">
    <property type="protein sequence ID" value="SMP48777.1"/>
    <property type="molecule type" value="Genomic_DNA"/>
</dbReference>
<dbReference type="Pfam" id="PF10816">
    <property type="entry name" value="DUF2760"/>
    <property type="match status" value="1"/>
</dbReference>
<evidence type="ECO:0000313" key="2">
    <source>
        <dbReference type="EMBL" id="SMP48777.1"/>
    </source>
</evidence>
<accession>A0ABY1PUI9</accession>
<dbReference type="RefSeq" id="WP_283440987.1">
    <property type="nucleotide sequence ID" value="NZ_FXUL01000002.1"/>
</dbReference>
<proteinExistence type="predicted"/>
<name>A0ABY1PUI9_9BURK</name>
<reference evidence="2 3" key="1">
    <citation type="submission" date="2017-05" db="EMBL/GenBank/DDBJ databases">
        <authorList>
            <person name="Varghese N."/>
            <person name="Submissions S."/>
        </authorList>
    </citation>
    <scope>NUCLEOTIDE SEQUENCE [LARGE SCALE GENOMIC DNA]</scope>
    <source>
        <strain evidence="2 3">DSM 26001</strain>
    </source>
</reference>
<organism evidence="2 3">
    <name type="scientific">Noviherbaspirillum suwonense</name>
    <dbReference type="NCBI Taxonomy" id="1224511"/>
    <lineage>
        <taxon>Bacteria</taxon>
        <taxon>Pseudomonadati</taxon>
        <taxon>Pseudomonadota</taxon>
        <taxon>Betaproteobacteria</taxon>
        <taxon>Burkholderiales</taxon>
        <taxon>Oxalobacteraceae</taxon>
        <taxon>Noviherbaspirillum</taxon>
    </lineage>
</organism>
<feature type="domain" description="DUF2760" evidence="1">
    <location>
        <begin position="70"/>
        <end position="192"/>
    </location>
</feature>
<sequence>MNKPNQDRPGARPSFFNRVSLAFSAFFRIVGNPDYAERIDRMPEGAEAPARPAAQPEAKPALRILKESSPDAALQLLGILQRDARLIDFAQEDLSGYSDADIGAAARVVHEGCRKVLREHFMIEPVLRESEGSPIAVSPGFDAAAIRLTGNVVGTAPFNGVVGHRGWRATDVHLPKVADGHNVHVLAPAEVEL</sequence>
<dbReference type="Proteomes" id="UP001158049">
    <property type="component" value="Unassembled WGS sequence"/>
</dbReference>
<protein>
    <recommendedName>
        <fullName evidence="1">DUF2760 domain-containing protein</fullName>
    </recommendedName>
</protein>
<evidence type="ECO:0000313" key="3">
    <source>
        <dbReference type="Proteomes" id="UP001158049"/>
    </source>
</evidence>